<dbReference type="PROSITE" id="PS51257">
    <property type="entry name" value="PROKAR_LIPOPROTEIN"/>
    <property type="match status" value="1"/>
</dbReference>
<dbReference type="AlphaFoldDB" id="A0A1G9U2R4"/>
<accession>A0A1G9U2R4</accession>
<dbReference type="Gene3D" id="1.25.10.10">
    <property type="entry name" value="Leucine-rich Repeat Variant"/>
    <property type="match status" value="1"/>
</dbReference>
<dbReference type="Gene3D" id="2.120.10.30">
    <property type="entry name" value="TolB, C-terminal domain"/>
    <property type="match status" value="1"/>
</dbReference>
<gene>
    <name evidence="2" type="ORF">SAMN04488514_11090</name>
</gene>
<dbReference type="InterPro" id="IPR055557">
    <property type="entry name" value="DUF7133"/>
</dbReference>
<dbReference type="PANTHER" id="PTHR33546:SF1">
    <property type="entry name" value="LARGE, MULTIFUNCTIONAL SECRETED PROTEIN"/>
    <property type="match status" value="1"/>
</dbReference>
<dbReference type="Proteomes" id="UP000199440">
    <property type="component" value="Unassembled WGS sequence"/>
</dbReference>
<feature type="domain" description="DUF7133" evidence="1">
    <location>
        <begin position="29"/>
        <end position="431"/>
    </location>
</feature>
<dbReference type="InterPro" id="IPR013428">
    <property type="entry name" value="Membrane-bound_put_N"/>
</dbReference>
<keyword evidence="3" id="KW-1185">Reference proteome</keyword>
<sequence length="705" mass="78343">MTITKQSLILFIIILVSCKSESLYEGPLSPEEAIKTFQFADNFKAELFASEPLVIDPVAMQYDADGNAYVVGMLDAYKPDTVKGKGKIVLLKDTDGDGKADASTVFVDSLREATSILPWKGGLLVCAAPNITYYKDTDGDGRSDLKEILFTGFFNKNEEAQITNLRFGVDNWIYANNAGQAGEINFSRKPDAPRLNVQGADFRFRLDRNQFERSTGPGQFGLAIDDWGHRFFTANSLHIREAVVPMRYLERNPFLPASAKSSNQNISDHDPLMNQLSETPFWRQERTDRRNKNYQENNLDRVEYARDHFTGASGGTYYGGDKFPTAYYGNIFTGDVAGNLVHRDILSVLDSVPFMVAKRGASEKDKEFMATKDSWFRPANLSVGPDGYLYLMDMYRQHIETPMSIPEDLQETMDFDAGDAYGRIYRIVPKDAAPYKAVNPNLTNVSSSDLVKALTHENRWWSRTAQRLLLERQDKSVLLEVSALFAESENPRHRLHALYVLEGMDALDAPTVKTAMKDPAPGVRENAAILAERFPDCLPQLEEMINDASTRVAFQATLSLGQFNDNTAIPALAKALALHGESAWFRTAVLSSEAGSGIDLLQTLGEHSFFQDAASWKLKFFETCSHIIGARNNKGQIFDLLSILTQPSIANTPKFQSAGIGGLIKGLENAEGSEDALKEKLKTIGSEAESNSAKAIKELKKLYAE</sequence>
<evidence type="ECO:0000313" key="2">
    <source>
        <dbReference type="EMBL" id="SDM54196.1"/>
    </source>
</evidence>
<dbReference type="STRING" id="192904.SAMN04488514_11090"/>
<dbReference type="EMBL" id="FNGV01000010">
    <property type="protein sequence ID" value="SDM54196.1"/>
    <property type="molecule type" value="Genomic_DNA"/>
</dbReference>
<dbReference type="Pfam" id="PF23500">
    <property type="entry name" value="DUF7133"/>
    <property type="match status" value="1"/>
</dbReference>
<dbReference type="InterPro" id="IPR016024">
    <property type="entry name" value="ARM-type_fold"/>
</dbReference>
<dbReference type="InterPro" id="IPR011042">
    <property type="entry name" value="6-blade_b-propeller_TolB-like"/>
</dbReference>
<dbReference type="RefSeq" id="WP_218129589.1">
    <property type="nucleotide sequence ID" value="NZ_FNGV01000010.1"/>
</dbReference>
<name>A0A1G9U2R4_9FLAO</name>
<dbReference type="NCBIfam" id="TIGR02604">
    <property type="entry name" value="Piru_Ver_Nterm"/>
    <property type="match status" value="1"/>
</dbReference>
<dbReference type="InterPro" id="IPR011989">
    <property type="entry name" value="ARM-like"/>
</dbReference>
<dbReference type="InterPro" id="IPR011041">
    <property type="entry name" value="Quinoprot_gluc/sorb_DH_b-prop"/>
</dbReference>
<reference evidence="2 3" key="1">
    <citation type="submission" date="2016-10" db="EMBL/GenBank/DDBJ databases">
        <authorList>
            <person name="de Groot N.N."/>
        </authorList>
    </citation>
    <scope>NUCLEOTIDE SEQUENCE [LARGE SCALE GENOMIC DNA]</scope>
    <source>
        <strain evidence="2 3">DSM 19886</strain>
    </source>
</reference>
<organism evidence="2 3">
    <name type="scientific">Kriegella aquimaris</name>
    <dbReference type="NCBI Taxonomy" id="192904"/>
    <lineage>
        <taxon>Bacteria</taxon>
        <taxon>Pseudomonadati</taxon>
        <taxon>Bacteroidota</taxon>
        <taxon>Flavobacteriia</taxon>
        <taxon>Flavobacteriales</taxon>
        <taxon>Flavobacteriaceae</taxon>
        <taxon>Kriegella</taxon>
    </lineage>
</organism>
<evidence type="ECO:0000313" key="3">
    <source>
        <dbReference type="Proteomes" id="UP000199440"/>
    </source>
</evidence>
<proteinExistence type="predicted"/>
<protein>
    <submittedName>
        <fullName evidence="2">Putative membrane-bound dehydrogenase domain-containing protein</fullName>
    </submittedName>
</protein>
<dbReference type="PANTHER" id="PTHR33546">
    <property type="entry name" value="LARGE, MULTIFUNCTIONAL SECRETED PROTEIN-RELATED"/>
    <property type="match status" value="1"/>
</dbReference>
<dbReference type="SUPFAM" id="SSF50952">
    <property type="entry name" value="Soluble quinoprotein glucose dehydrogenase"/>
    <property type="match status" value="1"/>
</dbReference>
<dbReference type="SUPFAM" id="SSF48371">
    <property type="entry name" value="ARM repeat"/>
    <property type="match status" value="1"/>
</dbReference>
<evidence type="ECO:0000259" key="1">
    <source>
        <dbReference type="Pfam" id="PF23500"/>
    </source>
</evidence>
<dbReference type="Pfam" id="PF13646">
    <property type="entry name" value="HEAT_2"/>
    <property type="match status" value="1"/>
</dbReference>